<proteinExistence type="predicted"/>
<protein>
    <submittedName>
        <fullName evidence="2">Uncharacterized protein</fullName>
    </submittedName>
</protein>
<comment type="caution">
    <text evidence="2">The sequence shown here is derived from an EMBL/GenBank/DDBJ whole genome shotgun (WGS) entry which is preliminary data.</text>
</comment>
<name>A0AAV7Q0T6_PLEWA</name>
<dbReference type="AlphaFoldDB" id="A0AAV7Q0T6"/>
<sequence>MCAPRFFDTEAGWRTAGDVWWCRAVLELRRARKGAARIPLRGNSGSSSCNSGSVEKQLRSKGKEHNLRKLWRREPGEKRCPKLYVGSTKLQEHEIILQHLRAISNRGDTYLVAGHLHDVHGGRVEELCYSVIDGISKESRGGDREKNLRKLESSLQHEPSNPPLFGILQHELSNPSLFGILQNEPSNPPLSGILQHEPSNLPLFGNLQHELSNPSLFGSLQHELTNPPLFGSLQHEPSNPPLFGIVQHEPSNLPLFGSLQHELSNPSLFGILQHELTNPPLFGSLQHELSNPPLF</sequence>
<feature type="compositionally biased region" description="Low complexity" evidence="1">
    <location>
        <begin position="42"/>
        <end position="53"/>
    </location>
</feature>
<feature type="compositionally biased region" description="Basic and acidic residues" evidence="1">
    <location>
        <begin position="56"/>
        <end position="67"/>
    </location>
</feature>
<dbReference type="GO" id="GO:0005643">
    <property type="term" value="C:nuclear pore"/>
    <property type="evidence" value="ECO:0007669"/>
    <property type="project" value="UniProtKB-ARBA"/>
</dbReference>
<evidence type="ECO:0000256" key="1">
    <source>
        <dbReference type="SAM" id="MobiDB-lite"/>
    </source>
</evidence>
<feature type="region of interest" description="Disordered" evidence="1">
    <location>
        <begin position="41"/>
        <end position="67"/>
    </location>
</feature>
<gene>
    <name evidence="2" type="ORF">NDU88_000632</name>
</gene>
<keyword evidence="3" id="KW-1185">Reference proteome</keyword>
<evidence type="ECO:0000313" key="3">
    <source>
        <dbReference type="Proteomes" id="UP001066276"/>
    </source>
</evidence>
<dbReference type="EMBL" id="JANPWB010000010">
    <property type="protein sequence ID" value="KAJ1134172.1"/>
    <property type="molecule type" value="Genomic_DNA"/>
</dbReference>
<organism evidence="2 3">
    <name type="scientific">Pleurodeles waltl</name>
    <name type="common">Iberian ribbed newt</name>
    <dbReference type="NCBI Taxonomy" id="8319"/>
    <lineage>
        <taxon>Eukaryota</taxon>
        <taxon>Metazoa</taxon>
        <taxon>Chordata</taxon>
        <taxon>Craniata</taxon>
        <taxon>Vertebrata</taxon>
        <taxon>Euteleostomi</taxon>
        <taxon>Amphibia</taxon>
        <taxon>Batrachia</taxon>
        <taxon>Caudata</taxon>
        <taxon>Salamandroidea</taxon>
        <taxon>Salamandridae</taxon>
        <taxon>Pleurodelinae</taxon>
        <taxon>Pleurodeles</taxon>
    </lineage>
</organism>
<reference evidence="2" key="1">
    <citation type="journal article" date="2022" name="bioRxiv">
        <title>Sequencing and chromosome-scale assembly of the giantPleurodeles waltlgenome.</title>
        <authorList>
            <person name="Brown T."/>
            <person name="Elewa A."/>
            <person name="Iarovenko S."/>
            <person name="Subramanian E."/>
            <person name="Araus A.J."/>
            <person name="Petzold A."/>
            <person name="Susuki M."/>
            <person name="Suzuki K.-i.T."/>
            <person name="Hayashi T."/>
            <person name="Toyoda A."/>
            <person name="Oliveira C."/>
            <person name="Osipova E."/>
            <person name="Leigh N.D."/>
            <person name="Simon A."/>
            <person name="Yun M.H."/>
        </authorList>
    </citation>
    <scope>NUCLEOTIDE SEQUENCE</scope>
    <source>
        <strain evidence="2">20211129_DDA</strain>
        <tissue evidence="2">Liver</tissue>
    </source>
</reference>
<evidence type="ECO:0000313" key="2">
    <source>
        <dbReference type="EMBL" id="KAJ1134172.1"/>
    </source>
</evidence>
<dbReference type="Proteomes" id="UP001066276">
    <property type="component" value="Chromosome 6"/>
</dbReference>
<accession>A0AAV7Q0T6</accession>